<proteinExistence type="predicted"/>
<dbReference type="RefSeq" id="WP_013257638.1">
    <property type="nucleotide sequence ID" value="NC_014365.1"/>
</dbReference>
<dbReference type="Proteomes" id="UP000009047">
    <property type="component" value="Chromosome"/>
</dbReference>
<dbReference type="STRING" id="644282.Deba_0812"/>
<protein>
    <submittedName>
        <fullName evidence="1">Uncharacterized protein</fullName>
    </submittedName>
</protein>
<evidence type="ECO:0000313" key="1">
    <source>
        <dbReference type="EMBL" id="ADK84183.1"/>
    </source>
</evidence>
<keyword evidence="2" id="KW-1185">Reference proteome</keyword>
<dbReference type="eggNOG" id="COG1899">
    <property type="taxonomic scope" value="Bacteria"/>
</dbReference>
<dbReference type="OrthoDB" id="9780825at2"/>
<dbReference type="HOGENOM" id="CLU_879292_0_0_7"/>
<name>E1QF47_DESB2</name>
<evidence type="ECO:0000313" key="2">
    <source>
        <dbReference type="Proteomes" id="UP000009047"/>
    </source>
</evidence>
<accession>E1QF47</accession>
<organism evidence="1 2">
    <name type="scientific">Desulfarculus baarsii (strain ATCC 33931 / DSM 2075 / LMG 7858 / VKM B-1802 / 2st14)</name>
    <dbReference type="NCBI Taxonomy" id="644282"/>
    <lineage>
        <taxon>Bacteria</taxon>
        <taxon>Pseudomonadati</taxon>
        <taxon>Thermodesulfobacteriota</taxon>
        <taxon>Desulfarculia</taxon>
        <taxon>Desulfarculales</taxon>
        <taxon>Desulfarculaceae</taxon>
        <taxon>Desulfarculus</taxon>
    </lineage>
</organism>
<dbReference type="AlphaFoldDB" id="E1QF47"/>
<dbReference type="EMBL" id="CP002085">
    <property type="protein sequence ID" value="ADK84183.1"/>
    <property type="molecule type" value="Genomic_DNA"/>
</dbReference>
<dbReference type="Gene3D" id="3.40.50.10690">
    <property type="entry name" value="putative lor/sdh protein like domains"/>
    <property type="match status" value="1"/>
</dbReference>
<reference evidence="1 2" key="1">
    <citation type="journal article" date="2010" name="Stand. Genomic Sci.">
        <title>Complete genome sequence of Desulfarculus baarsii type strain (2st14).</title>
        <authorList>
            <person name="Sun H."/>
            <person name="Spring S."/>
            <person name="Lapidus A."/>
            <person name="Davenport K."/>
            <person name="Del Rio T.G."/>
            <person name="Tice H."/>
            <person name="Nolan M."/>
            <person name="Copeland A."/>
            <person name="Cheng J.F."/>
            <person name="Lucas S."/>
            <person name="Tapia R."/>
            <person name="Goodwin L."/>
            <person name="Pitluck S."/>
            <person name="Ivanova N."/>
            <person name="Pagani I."/>
            <person name="Mavromatis K."/>
            <person name="Ovchinnikova G."/>
            <person name="Pati A."/>
            <person name="Chen A."/>
            <person name="Palaniappan K."/>
            <person name="Hauser L."/>
            <person name="Chang Y.J."/>
            <person name="Jeffries C.D."/>
            <person name="Detter J.C."/>
            <person name="Han C."/>
            <person name="Rohde M."/>
            <person name="Brambilla E."/>
            <person name="Goker M."/>
            <person name="Woyke T."/>
            <person name="Bristow J."/>
            <person name="Eisen J.A."/>
            <person name="Markowitz V."/>
            <person name="Hugenholtz P."/>
            <person name="Kyrpides N.C."/>
            <person name="Klenk H.P."/>
            <person name="Land M."/>
        </authorList>
    </citation>
    <scope>NUCLEOTIDE SEQUENCE [LARGE SCALE GENOMIC DNA]</scope>
    <source>
        <strain evidence="2">ATCC 33931 / DSM 2075 / LMG 7858 / VKM B-1802 / 2st14</strain>
    </source>
</reference>
<sequence>MKPTPADLRLLKLTDLEVRKSKVDGGNLGRPWRAGGTFGDFVESLPHVLAAGDLRRAAEAVVRARRAGRPVILAMGAHVIKVGLSPLLIDAMERGLITGLAFNGACVIHDTEMALAGRTSEDVAEALADGSFGTARQTGEFINNAVSAAPELGIGRAVGQALLQRAPANAAYSLLAAAARLDLPVTVHIAVGADIIHMHPSFDPAAAGLASHNDFRLLIGQVAKLKGGVYLNVGSAVVLPEVFLKALSAARNLGHDVRDFTTVNMDMIQHYRPNTNVVRRPVLTGGLGLSITGHHEINLPLLLAMIVEGIERA</sequence>
<dbReference type="KEGG" id="dbr:Deba_0812"/>
<gene>
    <name evidence="1" type="ordered locus">Deba_0812</name>
</gene>